<dbReference type="SUPFAM" id="SSF53383">
    <property type="entry name" value="PLP-dependent transferases"/>
    <property type="match status" value="2"/>
</dbReference>
<dbReference type="GO" id="GO:0004372">
    <property type="term" value="F:glycine hydroxymethyltransferase activity"/>
    <property type="evidence" value="ECO:0007669"/>
    <property type="project" value="TreeGrafter"/>
</dbReference>
<evidence type="ECO:0000313" key="5">
    <source>
        <dbReference type="Proteomes" id="UP000037510"/>
    </source>
</evidence>
<keyword evidence="5" id="KW-1185">Reference proteome</keyword>
<dbReference type="GO" id="GO:0005634">
    <property type="term" value="C:nucleus"/>
    <property type="evidence" value="ECO:0007669"/>
    <property type="project" value="TreeGrafter"/>
</dbReference>
<dbReference type="InterPro" id="IPR039429">
    <property type="entry name" value="SHMT-like_dom"/>
</dbReference>
<dbReference type="GO" id="GO:0032259">
    <property type="term" value="P:methylation"/>
    <property type="evidence" value="ECO:0007669"/>
    <property type="project" value="UniProtKB-KW"/>
</dbReference>
<comment type="cofactor">
    <cofactor evidence="1">
        <name>pyridoxal 5'-phosphate</name>
        <dbReference type="ChEBI" id="CHEBI:597326"/>
    </cofactor>
</comment>
<accession>A0A0L7KNU1</accession>
<reference evidence="4 5" key="1">
    <citation type="journal article" date="2015" name="Genome Biol. Evol.">
        <title>The genome of winter moth (Operophtera brumata) provides a genomic perspective on sexual dimorphism and phenology.</title>
        <authorList>
            <person name="Derks M.F."/>
            <person name="Smit S."/>
            <person name="Salis L."/>
            <person name="Schijlen E."/>
            <person name="Bossers A."/>
            <person name="Mateman C."/>
            <person name="Pijl A.S."/>
            <person name="de Ridder D."/>
            <person name="Groenen M.A."/>
            <person name="Visser M.E."/>
            <person name="Megens H.J."/>
        </authorList>
    </citation>
    <scope>NUCLEOTIDE SEQUENCE [LARGE SCALE GENOMIC DNA]</scope>
    <source>
        <strain evidence="4">WM2013NL</strain>
        <tissue evidence="4">Head and thorax</tissue>
    </source>
</reference>
<dbReference type="GO" id="GO:0019264">
    <property type="term" value="P:glycine biosynthetic process from serine"/>
    <property type="evidence" value="ECO:0007669"/>
    <property type="project" value="TreeGrafter"/>
</dbReference>
<keyword evidence="4" id="KW-0489">Methyltransferase</keyword>
<protein>
    <submittedName>
        <fullName evidence="4">Serine hydroxymethyltransferase</fullName>
    </submittedName>
</protein>
<dbReference type="Gene3D" id="3.40.640.10">
    <property type="entry name" value="Type I PLP-dependent aspartate aminotransferase-like (Major domain)"/>
    <property type="match status" value="2"/>
</dbReference>
<dbReference type="InterPro" id="IPR015421">
    <property type="entry name" value="PyrdxlP-dep_Trfase_major"/>
</dbReference>
<sequence length="250" mass="27312">VDPKTGLIDYDKLAETAKLFKPKLVIAGMSCYSRCLDYKRFRQTLRGPRAGIIFYRKGVRSVKANGQRVMYELEGKINQAVIKNAQRLCAGLTSRGYAIATGGTDVHLALVDMRSKGLTGAPAERVLELCSIACNKNTVPGDKSALNPSGIRLVLSCEERVLELCSIACNKNTVPGDKSALNPSGIRLVVDFIDKALQLGQEITKVSGPKVADFNKVIGENADFKSKIAKLKEEVENFSQAFHLPGFEKY</sequence>
<evidence type="ECO:0000259" key="3">
    <source>
        <dbReference type="Pfam" id="PF00464"/>
    </source>
</evidence>
<dbReference type="Gene3D" id="3.90.1150.10">
    <property type="entry name" value="Aspartate Aminotransferase, domain 1"/>
    <property type="match status" value="3"/>
</dbReference>
<dbReference type="PANTHER" id="PTHR11680">
    <property type="entry name" value="SERINE HYDROXYMETHYLTRANSFERASE"/>
    <property type="match status" value="1"/>
</dbReference>
<keyword evidence="2" id="KW-0663">Pyridoxal phosphate</keyword>
<dbReference type="UniPathway" id="UPA00193"/>
<dbReference type="InterPro" id="IPR049943">
    <property type="entry name" value="Ser_HO-MeTrfase-like"/>
</dbReference>
<keyword evidence="4" id="KW-0808">Transferase</keyword>
<feature type="domain" description="Serine hydroxymethyltransferase-like" evidence="3">
    <location>
        <begin position="79"/>
        <end position="153"/>
    </location>
</feature>
<evidence type="ECO:0000256" key="2">
    <source>
        <dbReference type="ARBA" id="ARBA00022898"/>
    </source>
</evidence>
<dbReference type="STRING" id="104452.A0A0L7KNU1"/>
<dbReference type="InterPro" id="IPR015424">
    <property type="entry name" value="PyrdxlP-dep_Trfase"/>
</dbReference>
<dbReference type="Proteomes" id="UP000037510">
    <property type="component" value="Unassembled WGS sequence"/>
</dbReference>
<name>A0A0L7KNU1_OPEBR</name>
<dbReference type="Pfam" id="PF00464">
    <property type="entry name" value="SHMT"/>
    <property type="match status" value="3"/>
</dbReference>
<dbReference type="GO" id="GO:0008168">
    <property type="term" value="F:methyltransferase activity"/>
    <property type="evidence" value="ECO:0007669"/>
    <property type="project" value="UniProtKB-KW"/>
</dbReference>
<dbReference type="AlphaFoldDB" id="A0A0L7KNU1"/>
<feature type="domain" description="Serine hydroxymethyltransferase-like" evidence="3">
    <location>
        <begin position="1"/>
        <end position="43"/>
    </location>
</feature>
<dbReference type="InterPro" id="IPR015422">
    <property type="entry name" value="PyrdxlP-dep_Trfase_small"/>
</dbReference>
<feature type="non-terminal residue" evidence="4">
    <location>
        <position position="1"/>
    </location>
</feature>
<evidence type="ECO:0000256" key="1">
    <source>
        <dbReference type="ARBA" id="ARBA00001933"/>
    </source>
</evidence>
<proteinExistence type="predicted"/>
<evidence type="ECO:0000313" key="4">
    <source>
        <dbReference type="EMBL" id="KOB64726.1"/>
    </source>
</evidence>
<organism evidence="4 5">
    <name type="scientific">Operophtera brumata</name>
    <name type="common">Winter moth</name>
    <name type="synonym">Phalaena brumata</name>
    <dbReference type="NCBI Taxonomy" id="104452"/>
    <lineage>
        <taxon>Eukaryota</taxon>
        <taxon>Metazoa</taxon>
        <taxon>Ecdysozoa</taxon>
        <taxon>Arthropoda</taxon>
        <taxon>Hexapoda</taxon>
        <taxon>Insecta</taxon>
        <taxon>Pterygota</taxon>
        <taxon>Neoptera</taxon>
        <taxon>Endopterygota</taxon>
        <taxon>Lepidoptera</taxon>
        <taxon>Glossata</taxon>
        <taxon>Ditrysia</taxon>
        <taxon>Geometroidea</taxon>
        <taxon>Geometridae</taxon>
        <taxon>Larentiinae</taxon>
        <taxon>Operophtera</taxon>
    </lineage>
</organism>
<dbReference type="GO" id="GO:0035999">
    <property type="term" value="P:tetrahydrofolate interconversion"/>
    <property type="evidence" value="ECO:0007669"/>
    <property type="project" value="UniProtKB-UniPathway"/>
</dbReference>
<dbReference type="PANTHER" id="PTHR11680:SF59">
    <property type="entry name" value="SERINE HYDROXYMETHYLTRANSFERASE, CYTOSOLIC"/>
    <property type="match status" value="1"/>
</dbReference>
<gene>
    <name evidence="4" type="ORF">OBRU01_23758</name>
</gene>
<comment type="caution">
    <text evidence="4">The sequence shown here is derived from an EMBL/GenBank/DDBJ whole genome shotgun (WGS) entry which is preliminary data.</text>
</comment>
<dbReference type="GO" id="GO:0005739">
    <property type="term" value="C:mitochondrion"/>
    <property type="evidence" value="ECO:0007669"/>
    <property type="project" value="TreeGrafter"/>
</dbReference>
<dbReference type="GO" id="GO:0030170">
    <property type="term" value="F:pyridoxal phosphate binding"/>
    <property type="evidence" value="ECO:0007669"/>
    <property type="project" value="TreeGrafter"/>
</dbReference>
<feature type="domain" description="Serine hydroxymethyltransferase-like" evidence="3">
    <location>
        <begin position="159"/>
        <end position="192"/>
    </location>
</feature>
<dbReference type="EMBL" id="JTDY01008121">
    <property type="protein sequence ID" value="KOB64726.1"/>
    <property type="molecule type" value="Genomic_DNA"/>
</dbReference>